<dbReference type="InterPro" id="IPR036895">
    <property type="entry name" value="Uracil-DNA_glycosylase-like_sf"/>
</dbReference>
<dbReference type="RefSeq" id="WP_380830636.1">
    <property type="nucleotide sequence ID" value="NZ_JBHTCG010000032.1"/>
</dbReference>
<protein>
    <submittedName>
        <fullName evidence="5">Uracil-DNA glycosylase family protein</fullName>
    </submittedName>
</protein>
<evidence type="ECO:0000313" key="6">
    <source>
        <dbReference type="Proteomes" id="UP001596496"/>
    </source>
</evidence>
<dbReference type="PANTHER" id="PTHR12159:SF9">
    <property type="entry name" value="G_T MISMATCH-SPECIFIC THYMINE DNA GLYCOSYLASE"/>
    <property type="match status" value="1"/>
</dbReference>
<comment type="caution">
    <text evidence="5">The sequence shown here is derived from an EMBL/GenBank/DDBJ whole genome shotgun (WGS) entry which is preliminary data.</text>
</comment>
<keyword evidence="1" id="KW-0227">DNA damage</keyword>
<keyword evidence="2" id="KW-0378">Hydrolase</keyword>
<reference evidence="6" key="1">
    <citation type="journal article" date="2019" name="Int. J. Syst. Evol. Microbiol.">
        <title>The Global Catalogue of Microorganisms (GCM) 10K type strain sequencing project: providing services to taxonomists for standard genome sequencing and annotation.</title>
        <authorList>
            <consortium name="The Broad Institute Genomics Platform"/>
            <consortium name="The Broad Institute Genome Sequencing Center for Infectious Disease"/>
            <person name="Wu L."/>
            <person name="Ma J."/>
        </authorList>
    </citation>
    <scope>NUCLEOTIDE SEQUENCE [LARGE SCALE GENOMIC DNA]</scope>
    <source>
        <strain evidence="6">CECT 7649</strain>
    </source>
</reference>
<feature type="domain" description="Uracil-DNA glycosylase-like" evidence="4">
    <location>
        <begin position="18"/>
        <end position="60"/>
    </location>
</feature>
<dbReference type="InterPro" id="IPR005122">
    <property type="entry name" value="Uracil-DNA_glycosylase-like"/>
</dbReference>
<name>A0ABW2PBG4_9ACTN</name>
<dbReference type="InterPro" id="IPR015637">
    <property type="entry name" value="MUG/TDG"/>
</dbReference>
<evidence type="ECO:0000256" key="2">
    <source>
        <dbReference type="ARBA" id="ARBA00022801"/>
    </source>
</evidence>
<proteinExistence type="predicted"/>
<dbReference type="PANTHER" id="PTHR12159">
    <property type="entry name" value="G/T AND G/U MISMATCH-SPECIFIC DNA GLYCOSYLASE"/>
    <property type="match status" value="1"/>
</dbReference>
<keyword evidence="6" id="KW-1185">Reference proteome</keyword>
<organism evidence="5 6">
    <name type="scientific">Sphaerisporangium rhizosphaerae</name>
    <dbReference type="NCBI Taxonomy" id="2269375"/>
    <lineage>
        <taxon>Bacteria</taxon>
        <taxon>Bacillati</taxon>
        <taxon>Actinomycetota</taxon>
        <taxon>Actinomycetes</taxon>
        <taxon>Streptosporangiales</taxon>
        <taxon>Streptosporangiaceae</taxon>
        <taxon>Sphaerisporangium</taxon>
    </lineage>
</organism>
<sequence length="77" mass="8137">MSDQERADLPAGGLADVLAEKLTVVFVGINPAPLSVAAGHSFATPGNRFWPALHASGCAARQELPDRSAPEDVRQRE</sequence>
<evidence type="ECO:0000259" key="4">
    <source>
        <dbReference type="Pfam" id="PF03167"/>
    </source>
</evidence>
<keyword evidence="3" id="KW-0234">DNA repair</keyword>
<evidence type="ECO:0000256" key="3">
    <source>
        <dbReference type="ARBA" id="ARBA00023204"/>
    </source>
</evidence>
<evidence type="ECO:0000313" key="5">
    <source>
        <dbReference type="EMBL" id="MFC7386938.1"/>
    </source>
</evidence>
<gene>
    <name evidence="5" type="ORF">ACFQSB_32335</name>
</gene>
<evidence type="ECO:0000256" key="1">
    <source>
        <dbReference type="ARBA" id="ARBA00022763"/>
    </source>
</evidence>
<dbReference type="Proteomes" id="UP001596496">
    <property type="component" value="Unassembled WGS sequence"/>
</dbReference>
<dbReference type="SUPFAM" id="SSF52141">
    <property type="entry name" value="Uracil-DNA glycosylase-like"/>
    <property type="match status" value="1"/>
</dbReference>
<dbReference type="Gene3D" id="3.40.470.10">
    <property type="entry name" value="Uracil-DNA glycosylase-like domain"/>
    <property type="match status" value="1"/>
</dbReference>
<dbReference type="EMBL" id="JBHTCG010000032">
    <property type="protein sequence ID" value="MFC7386938.1"/>
    <property type="molecule type" value="Genomic_DNA"/>
</dbReference>
<dbReference type="Pfam" id="PF03167">
    <property type="entry name" value="UDG"/>
    <property type="match status" value="1"/>
</dbReference>
<accession>A0ABW2PBG4</accession>